<evidence type="ECO:0000259" key="6">
    <source>
        <dbReference type="PROSITE" id="PS50863"/>
    </source>
</evidence>
<reference evidence="7" key="1">
    <citation type="journal article" date="2012" name="Nature">
        <title>The tomato genome sequence provides insights into fleshy fruit evolution.</title>
        <authorList>
            <consortium name="Tomato Genome Consortium"/>
        </authorList>
    </citation>
    <scope>NUCLEOTIDE SEQUENCE [LARGE SCALE GENOMIC DNA]</scope>
    <source>
        <strain evidence="7">cv. Heinz 1706</strain>
    </source>
</reference>
<feature type="domain" description="TF-B3" evidence="6">
    <location>
        <begin position="53"/>
        <end position="159"/>
    </location>
</feature>
<protein>
    <recommendedName>
        <fullName evidence="6">TF-B3 domain-containing protein</fullName>
    </recommendedName>
</protein>
<sequence>MNFFGSVVGEEEASSSSYNSQQLKRPSSSTTTELMLMDSSSTCDALVEREHMFDKVVTPSDVGKLNRLVIPKQHAEKYFPLDSSSNNKGGLLLNFEDSNGKPWRFRYSYWNSSQSYVMTKGWSRFVKEKKLDAGDVVSFQRGAGELSKHRLFIDWRRRPHHENGNNQFMLPHQFSDGRLFYYPTTFSSNLLLEGGSNIVHPPNYYNPQSYMYEIGNRSYNISNGTVINANPLKNEIRWGGCSSTTTTGNYVEPRVFDSVPVVQGKVAAKRFRLFGVNMDCPMDQDHPDTSSIPATTTLMLMDSSSTCDALVEREHMFDKVVTPSDVGKLNRLVIPKQHAEKYFPLDSSSNDKGGLLLNFEDSNGKPWRFRYSYWNSSQSYVMTKGWSRFVKEKKLDAGDVVSFQRGAGELSKHRLFIDWRRRPHHENGNNQFMLPHQFSDGRIFPLQSYPTTFSRNYYNNPPHSYYMYGIGNSSASTPYYSFNNNTSVMVNASHFDHNLMKSTSVEEPRVFNSVPVVQGKVAAKRFRLFGVNMDYPTPSEESSEKGKSS</sequence>
<dbReference type="InParanoid" id="A0A3Q7HIG5"/>
<feature type="domain" description="TF-B3" evidence="6">
    <location>
        <begin position="317"/>
        <end position="423"/>
    </location>
</feature>
<proteinExistence type="predicted"/>
<dbReference type="CDD" id="cd10017">
    <property type="entry name" value="B3_DNA"/>
    <property type="match status" value="2"/>
</dbReference>
<evidence type="ECO:0000313" key="7">
    <source>
        <dbReference type="EnsemblPlants" id="Solyc08g013690.2.1"/>
    </source>
</evidence>
<dbReference type="GO" id="GO:0003677">
    <property type="term" value="F:DNA binding"/>
    <property type="evidence" value="ECO:0007669"/>
    <property type="project" value="UniProtKB-KW"/>
</dbReference>
<accession>A0A3Q7HIG5</accession>
<dbReference type="Gene3D" id="2.40.330.10">
    <property type="entry name" value="DNA-binding pseudobarrel domain"/>
    <property type="match status" value="2"/>
</dbReference>
<dbReference type="InterPro" id="IPR003340">
    <property type="entry name" value="B3_DNA-bd"/>
</dbReference>
<dbReference type="GO" id="GO:0003700">
    <property type="term" value="F:DNA-binding transcription factor activity"/>
    <property type="evidence" value="ECO:0007669"/>
    <property type="project" value="InterPro"/>
</dbReference>
<dbReference type="PANTHER" id="PTHR31140:SF2">
    <property type="entry name" value="B3 DOMAIN-CONTAINING TRANSCRIPTION FACTOR NGA2"/>
    <property type="match status" value="1"/>
</dbReference>
<dbReference type="SMART" id="SM01019">
    <property type="entry name" value="B3"/>
    <property type="match status" value="2"/>
</dbReference>
<evidence type="ECO:0000256" key="2">
    <source>
        <dbReference type="ARBA" id="ARBA00023015"/>
    </source>
</evidence>
<organism evidence="7">
    <name type="scientific">Solanum lycopersicum</name>
    <name type="common">Tomato</name>
    <name type="synonym">Lycopersicon esculentum</name>
    <dbReference type="NCBI Taxonomy" id="4081"/>
    <lineage>
        <taxon>Eukaryota</taxon>
        <taxon>Viridiplantae</taxon>
        <taxon>Streptophyta</taxon>
        <taxon>Embryophyta</taxon>
        <taxon>Tracheophyta</taxon>
        <taxon>Spermatophyta</taxon>
        <taxon>Magnoliopsida</taxon>
        <taxon>eudicotyledons</taxon>
        <taxon>Gunneridae</taxon>
        <taxon>Pentapetalae</taxon>
        <taxon>asterids</taxon>
        <taxon>lamiids</taxon>
        <taxon>Solanales</taxon>
        <taxon>Solanaceae</taxon>
        <taxon>Solanoideae</taxon>
        <taxon>Solaneae</taxon>
        <taxon>Solanum</taxon>
        <taxon>Solanum subgen. Lycopersicon</taxon>
    </lineage>
</organism>
<dbReference type="InterPro" id="IPR015300">
    <property type="entry name" value="DNA-bd_pseudobarrel_sf"/>
</dbReference>
<evidence type="ECO:0000256" key="5">
    <source>
        <dbReference type="ARBA" id="ARBA00023242"/>
    </source>
</evidence>
<evidence type="ECO:0000256" key="1">
    <source>
        <dbReference type="ARBA" id="ARBA00004123"/>
    </source>
</evidence>
<evidence type="ECO:0000256" key="3">
    <source>
        <dbReference type="ARBA" id="ARBA00023125"/>
    </source>
</evidence>
<dbReference type="Gramene" id="Solyc08g013690.2.1">
    <property type="protein sequence ID" value="Solyc08g013690.2.1"/>
    <property type="gene ID" value="Solyc08g013690.2"/>
</dbReference>
<dbReference type="PaxDb" id="4081-Solyc08g013690.1.1"/>
<keyword evidence="2" id="KW-0805">Transcription regulation</keyword>
<dbReference type="OMA" id="IMNSEWH"/>
<keyword evidence="5" id="KW-0539">Nucleus</keyword>
<dbReference type="SUPFAM" id="SSF101936">
    <property type="entry name" value="DNA-binding pseudobarrel domain"/>
    <property type="match status" value="2"/>
</dbReference>
<dbReference type="STRING" id="4081.A0A3Q7HIG5"/>
<dbReference type="GO" id="GO:0005634">
    <property type="term" value="C:nucleus"/>
    <property type="evidence" value="ECO:0007669"/>
    <property type="project" value="UniProtKB-SubCell"/>
</dbReference>
<keyword evidence="8" id="KW-1185">Reference proteome</keyword>
<keyword evidence="3" id="KW-0238">DNA-binding</keyword>
<comment type="subcellular location">
    <subcellularLocation>
        <location evidence="1">Nucleus</location>
    </subcellularLocation>
</comment>
<dbReference type="InterPro" id="IPR044800">
    <property type="entry name" value="LEC2-like"/>
</dbReference>
<dbReference type="Pfam" id="PF02362">
    <property type="entry name" value="B3"/>
    <property type="match status" value="2"/>
</dbReference>
<dbReference type="FunFam" id="2.40.330.10:FF:000002">
    <property type="entry name" value="B3 domain-containing protein"/>
    <property type="match status" value="2"/>
</dbReference>
<dbReference type="EnsemblPlants" id="Solyc08g013690.2.1">
    <property type="protein sequence ID" value="Solyc08g013690.2.1"/>
    <property type="gene ID" value="Solyc08g013690.2"/>
</dbReference>
<reference evidence="7" key="2">
    <citation type="submission" date="2019-01" db="UniProtKB">
        <authorList>
            <consortium name="EnsemblPlants"/>
        </authorList>
    </citation>
    <scope>IDENTIFICATION</scope>
    <source>
        <strain evidence="7">cv. Heinz 1706</strain>
    </source>
</reference>
<dbReference type="PROSITE" id="PS50863">
    <property type="entry name" value="B3"/>
    <property type="match status" value="2"/>
</dbReference>
<evidence type="ECO:0000313" key="8">
    <source>
        <dbReference type="Proteomes" id="UP000004994"/>
    </source>
</evidence>
<dbReference type="Proteomes" id="UP000004994">
    <property type="component" value="Chromosome 8"/>
</dbReference>
<dbReference type="AlphaFoldDB" id="A0A3Q7HIG5"/>
<name>A0A3Q7HIG5_SOLLC</name>
<evidence type="ECO:0000256" key="4">
    <source>
        <dbReference type="ARBA" id="ARBA00023163"/>
    </source>
</evidence>
<keyword evidence="4" id="KW-0804">Transcription</keyword>
<dbReference type="PANTHER" id="PTHR31140">
    <property type="entry name" value="B3 DOMAIN-CONTAINING TRANSCRIPTION FACTOR ABI3"/>
    <property type="match status" value="1"/>
</dbReference>